<name>A0A1C1CF57_9EURO</name>
<dbReference type="VEuPathDB" id="FungiDB:CLCR_02695"/>
<proteinExistence type="predicted"/>
<accession>A0A1C1CF57</accession>
<reference evidence="2" key="1">
    <citation type="submission" date="2015-07" db="EMBL/GenBank/DDBJ databases">
        <authorList>
            <person name="Teixeira M.M."/>
            <person name="Souza R.C."/>
            <person name="Almeida L.G."/>
            <person name="Vicente V.A."/>
            <person name="de Hoog S."/>
            <person name="Bocca A.L."/>
            <person name="de Almeida S.R."/>
            <person name="Vasconcelos A.T."/>
            <person name="Felipe M.S."/>
        </authorList>
    </citation>
    <scope>NUCLEOTIDE SEQUENCE [LARGE SCALE GENOMIC DNA]</scope>
    <source>
        <strain evidence="2">KSF</strain>
    </source>
</reference>
<organism evidence="1 2">
    <name type="scientific">Cladophialophora carrionii</name>
    <dbReference type="NCBI Taxonomy" id="86049"/>
    <lineage>
        <taxon>Eukaryota</taxon>
        <taxon>Fungi</taxon>
        <taxon>Dikarya</taxon>
        <taxon>Ascomycota</taxon>
        <taxon>Pezizomycotina</taxon>
        <taxon>Eurotiomycetes</taxon>
        <taxon>Chaetothyriomycetidae</taxon>
        <taxon>Chaetothyriales</taxon>
        <taxon>Herpotrichiellaceae</taxon>
        <taxon>Cladophialophora</taxon>
    </lineage>
</organism>
<evidence type="ECO:0000313" key="2">
    <source>
        <dbReference type="Proteomes" id="UP000094526"/>
    </source>
</evidence>
<dbReference type="AlphaFoldDB" id="A0A1C1CF57"/>
<comment type="caution">
    <text evidence="1">The sequence shown here is derived from an EMBL/GenBank/DDBJ whole genome shotgun (WGS) entry which is preliminary data.</text>
</comment>
<dbReference type="EMBL" id="LGRB01000014">
    <property type="protein sequence ID" value="OCT47096.1"/>
    <property type="molecule type" value="Genomic_DNA"/>
</dbReference>
<evidence type="ECO:0000313" key="1">
    <source>
        <dbReference type="EMBL" id="OCT47096.1"/>
    </source>
</evidence>
<protein>
    <submittedName>
        <fullName evidence="1">Uncharacterized protein</fullName>
    </submittedName>
</protein>
<keyword evidence="2" id="KW-1185">Reference proteome</keyword>
<gene>
    <name evidence="1" type="ORF">CLCR_02695</name>
</gene>
<dbReference type="Proteomes" id="UP000094526">
    <property type="component" value="Unassembled WGS sequence"/>
</dbReference>
<sequence>MWFPNTMEGHLTQVVTDLGGFIHLASVHEILEDRIFRVDLGVIVPERLDSLGVTARDLTAVLDMALFLSRQGCALNVSEDGTI</sequence>